<evidence type="ECO:0000313" key="1">
    <source>
        <dbReference type="EMBL" id="GFD19865.1"/>
    </source>
</evidence>
<dbReference type="EMBL" id="BKCJ011317948">
    <property type="protein sequence ID" value="GFD19865.1"/>
    <property type="molecule type" value="Genomic_DNA"/>
</dbReference>
<comment type="caution">
    <text evidence="1">The sequence shown here is derived from an EMBL/GenBank/DDBJ whole genome shotgun (WGS) entry which is preliminary data.</text>
</comment>
<dbReference type="AlphaFoldDB" id="A0A699U9K3"/>
<name>A0A699U9K3_TANCI</name>
<organism evidence="1">
    <name type="scientific">Tanacetum cinerariifolium</name>
    <name type="common">Dalmatian daisy</name>
    <name type="synonym">Chrysanthemum cinerariifolium</name>
    <dbReference type="NCBI Taxonomy" id="118510"/>
    <lineage>
        <taxon>Eukaryota</taxon>
        <taxon>Viridiplantae</taxon>
        <taxon>Streptophyta</taxon>
        <taxon>Embryophyta</taxon>
        <taxon>Tracheophyta</taxon>
        <taxon>Spermatophyta</taxon>
        <taxon>Magnoliopsida</taxon>
        <taxon>eudicotyledons</taxon>
        <taxon>Gunneridae</taxon>
        <taxon>Pentapetalae</taxon>
        <taxon>asterids</taxon>
        <taxon>campanulids</taxon>
        <taxon>Asterales</taxon>
        <taxon>Asteraceae</taxon>
        <taxon>Asteroideae</taxon>
        <taxon>Anthemideae</taxon>
        <taxon>Anthemidinae</taxon>
        <taxon>Tanacetum</taxon>
    </lineage>
</organism>
<gene>
    <name evidence="1" type="ORF">Tci_891834</name>
</gene>
<proteinExistence type="predicted"/>
<reference evidence="1" key="1">
    <citation type="journal article" date="2019" name="Sci. Rep.">
        <title>Draft genome of Tanacetum cinerariifolium, the natural source of mosquito coil.</title>
        <authorList>
            <person name="Yamashiro T."/>
            <person name="Shiraishi A."/>
            <person name="Satake H."/>
            <person name="Nakayama K."/>
        </authorList>
    </citation>
    <scope>NUCLEOTIDE SEQUENCE</scope>
</reference>
<protein>
    <submittedName>
        <fullName evidence="1">Uncharacterized protein</fullName>
    </submittedName>
</protein>
<feature type="non-terminal residue" evidence="1">
    <location>
        <position position="145"/>
    </location>
</feature>
<feature type="non-terminal residue" evidence="1">
    <location>
        <position position="1"/>
    </location>
</feature>
<accession>A0A699U9K3</accession>
<sequence>VGNDAQRVAAHQQLVGERPGREFAVQVQLGVVVAFARAHGGQVALPVAIGHYRAVGHGHPEAPHAGISDAGNGIDAPLVVTLHQQVSLLAKLVHERGVHVQAFRVYHVAEALAVFIRAHHPKRQVFGERPVHVHYRLVEAVAAGP</sequence>